<proteinExistence type="inferred from homology"/>
<accession>A0ABR3FZ02</accession>
<feature type="transmembrane region" description="Helical" evidence="6">
    <location>
        <begin position="154"/>
        <end position="176"/>
    </location>
</feature>
<feature type="transmembrane region" description="Helical" evidence="6">
    <location>
        <begin position="223"/>
        <end position="251"/>
    </location>
</feature>
<feature type="transmembrane region" description="Helical" evidence="6">
    <location>
        <begin position="183"/>
        <end position="203"/>
    </location>
</feature>
<name>A0ABR3FZ02_9AGAR</name>
<evidence type="ECO:0000256" key="1">
    <source>
        <dbReference type="ARBA" id="ARBA00004141"/>
    </source>
</evidence>
<reference evidence="7 8" key="1">
    <citation type="submission" date="2024-02" db="EMBL/GenBank/DDBJ databases">
        <title>A draft genome for the cacao thread blight pathogen Marasmius crinis-equi.</title>
        <authorList>
            <person name="Cohen S.P."/>
            <person name="Baruah I.K."/>
            <person name="Amoako-Attah I."/>
            <person name="Bukari Y."/>
            <person name="Meinhardt L.W."/>
            <person name="Bailey B.A."/>
        </authorList>
    </citation>
    <scope>NUCLEOTIDE SEQUENCE [LARGE SCALE GENOMIC DNA]</scope>
    <source>
        <strain evidence="7 8">GH-76</strain>
    </source>
</reference>
<keyword evidence="4 6" id="KW-1133">Transmembrane helix</keyword>
<comment type="caution">
    <text evidence="7">The sequence shown here is derived from an EMBL/GenBank/DDBJ whole genome shotgun (WGS) entry which is preliminary data.</text>
</comment>
<evidence type="ECO:0000256" key="3">
    <source>
        <dbReference type="ARBA" id="ARBA00022692"/>
    </source>
</evidence>
<comment type="similarity">
    <text evidence="2">Belongs to the acetate uptake transporter (AceTr) (TC 2.A.96) family.</text>
</comment>
<sequence>MASPMTAKDDVEQGIHIEHTNQVPDGPIMLSREQYARLFIEPGGRAPAVQKFANPTPLAIISFLLCLAPTSCILLGWGSADPGTSLVSIIGAFYFIGGLGMVVSAVMEWVLGNTFPFVVFFTFGGFWLALGTLQDPMHGVVNAYSGTGGAASPAFNSGLMFYWAFWAAVCFIYLIASFRTHLVFVWILGTLVVGLSCLSAGYGRLSSGDADAARSLIKAAGGFTFATILGGFYLAFVLMFGVVGIPIRLPLGDLSGLFMKKDKRG</sequence>
<evidence type="ECO:0000256" key="5">
    <source>
        <dbReference type="ARBA" id="ARBA00023136"/>
    </source>
</evidence>
<protein>
    <submittedName>
        <fullName evidence="7">Uncharacterized protein</fullName>
    </submittedName>
</protein>
<dbReference type="Proteomes" id="UP001465976">
    <property type="component" value="Unassembled WGS sequence"/>
</dbReference>
<dbReference type="PANTHER" id="PTHR31123">
    <property type="entry name" value="ACCUMULATION OF DYADS PROTEIN 2-RELATED"/>
    <property type="match status" value="1"/>
</dbReference>
<organism evidence="7 8">
    <name type="scientific">Marasmius crinis-equi</name>
    <dbReference type="NCBI Taxonomy" id="585013"/>
    <lineage>
        <taxon>Eukaryota</taxon>
        <taxon>Fungi</taxon>
        <taxon>Dikarya</taxon>
        <taxon>Basidiomycota</taxon>
        <taxon>Agaricomycotina</taxon>
        <taxon>Agaricomycetes</taxon>
        <taxon>Agaricomycetidae</taxon>
        <taxon>Agaricales</taxon>
        <taxon>Marasmiineae</taxon>
        <taxon>Marasmiaceae</taxon>
        <taxon>Marasmius</taxon>
    </lineage>
</organism>
<keyword evidence="8" id="KW-1185">Reference proteome</keyword>
<evidence type="ECO:0000313" key="7">
    <source>
        <dbReference type="EMBL" id="KAL0580528.1"/>
    </source>
</evidence>
<evidence type="ECO:0000256" key="6">
    <source>
        <dbReference type="SAM" id="Phobius"/>
    </source>
</evidence>
<keyword evidence="5 6" id="KW-0472">Membrane</keyword>
<feature type="transmembrane region" description="Helical" evidence="6">
    <location>
        <begin position="58"/>
        <end position="80"/>
    </location>
</feature>
<keyword evidence="3 6" id="KW-0812">Transmembrane</keyword>
<feature type="transmembrane region" description="Helical" evidence="6">
    <location>
        <begin position="86"/>
        <end position="107"/>
    </location>
</feature>
<gene>
    <name evidence="7" type="ORF">V5O48_001515</name>
</gene>
<dbReference type="InterPro" id="IPR000791">
    <property type="entry name" value="Gpr1/Fun34/SatP-like"/>
</dbReference>
<dbReference type="EMBL" id="JBAHYK010000029">
    <property type="protein sequence ID" value="KAL0580528.1"/>
    <property type="molecule type" value="Genomic_DNA"/>
</dbReference>
<comment type="subcellular location">
    <subcellularLocation>
        <location evidence="1">Membrane</location>
        <topology evidence="1">Multi-pass membrane protein</topology>
    </subcellularLocation>
</comment>
<feature type="transmembrane region" description="Helical" evidence="6">
    <location>
        <begin position="114"/>
        <end position="134"/>
    </location>
</feature>
<dbReference type="InterPro" id="IPR051633">
    <property type="entry name" value="AceTr"/>
</dbReference>
<dbReference type="PANTHER" id="PTHR31123:SF4">
    <property type="entry name" value="PROTEIN ALCS"/>
    <property type="match status" value="1"/>
</dbReference>
<evidence type="ECO:0000313" key="8">
    <source>
        <dbReference type="Proteomes" id="UP001465976"/>
    </source>
</evidence>
<dbReference type="Pfam" id="PF01184">
    <property type="entry name" value="Gpr1_Fun34_YaaH"/>
    <property type="match status" value="1"/>
</dbReference>
<evidence type="ECO:0000256" key="4">
    <source>
        <dbReference type="ARBA" id="ARBA00022989"/>
    </source>
</evidence>
<evidence type="ECO:0000256" key="2">
    <source>
        <dbReference type="ARBA" id="ARBA00005587"/>
    </source>
</evidence>